<dbReference type="InterPro" id="IPR001962">
    <property type="entry name" value="Asn_synthase"/>
</dbReference>
<gene>
    <name evidence="2" type="ORF">UFOPK3674_01367</name>
</gene>
<sequence>MTPQVLRLTTLEVLTGAALGTEPGGPPPLLEEPVAVSPRAALEAALLPALKRSPCVITFSGGVDSSLLLAVATRVARREGLPAPVPVTVRFSNAPGTREDEWQERVIADLALDDWVRIEVDEELDLIGQIAAGLLRRLGVVHPPHLALHALLAERVPCRSYITGYGGDQLGYWVGVAPNEHLPRPGRRRSAILAAQRLAPAALGRRALRASAPARQWLRPEAHREYERRWAAARQA</sequence>
<dbReference type="Gene3D" id="3.40.50.620">
    <property type="entry name" value="HUPs"/>
    <property type="match status" value="1"/>
</dbReference>
<evidence type="ECO:0000313" key="2">
    <source>
        <dbReference type="EMBL" id="CAB4934197.1"/>
    </source>
</evidence>
<dbReference type="GO" id="GO:0004066">
    <property type="term" value="F:asparagine synthase (glutamine-hydrolyzing) activity"/>
    <property type="evidence" value="ECO:0007669"/>
    <property type="project" value="InterPro"/>
</dbReference>
<dbReference type="GO" id="GO:0006529">
    <property type="term" value="P:asparagine biosynthetic process"/>
    <property type="evidence" value="ECO:0007669"/>
    <property type="project" value="InterPro"/>
</dbReference>
<protein>
    <submittedName>
        <fullName evidence="2">Unannotated protein</fullName>
    </submittedName>
</protein>
<feature type="domain" description="Asparagine synthetase" evidence="1">
    <location>
        <begin position="52"/>
        <end position="228"/>
    </location>
</feature>
<dbReference type="Pfam" id="PF00733">
    <property type="entry name" value="Asn_synthase"/>
    <property type="match status" value="1"/>
</dbReference>
<name>A0A6J7IVC2_9ZZZZ</name>
<organism evidence="2">
    <name type="scientific">freshwater metagenome</name>
    <dbReference type="NCBI Taxonomy" id="449393"/>
    <lineage>
        <taxon>unclassified sequences</taxon>
        <taxon>metagenomes</taxon>
        <taxon>ecological metagenomes</taxon>
    </lineage>
</organism>
<proteinExistence type="predicted"/>
<reference evidence="2" key="1">
    <citation type="submission" date="2020-05" db="EMBL/GenBank/DDBJ databases">
        <authorList>
            <person name="Chiriac C."/>
            <person name="Salcher M."/>
            <person name="Ghai R."/>
            <person name="Kavagutti S V."/>
        </authorList>
    </citation>
    <scope>NUCLEOTIDE SEQUENCE</scope>
</reference>
<dbReference type="InterPro" id="IPR014729">
    <property type="entry name" value="Rossmann-like_a/b/a_fold"/>
</dbReference>
<evidence type="ECO:0000259" key="1">
    <source>
        <dbReference type="Pfam" id="PF00733"/>
    </source>
</evidence>
<dbReference type="AlphaFoldDB" id="A0A6J7IVC2"/>
<dbReference type="EMBL" id="CAFBMX010000006">
    <property type="protein sequence ID" value="CAB4934197.1"/>
    <property type="molecule type" value="Genomic_DNA"/>
</dbReference>
<dbReference type="SUPFAM" id="SSF52402">
    <property type="entry name" value="Adenine nucleotide alpha hydrolases-like"/>
    <property type="match status" value="1"/>
</dbReference>
<accession>A0A6J7IVC2</accession>